<gene>
    <name evidence="5" type="ORF">C8N46_103288</name>
</gene>
<dbReference type="EMBL" id="QBKT01000003">
    <property type="protein sequence ID" value="PTX62189.1"/>
    <property type="molecule type" value="Genomic_DNA"/>
</dbReference>
<protein>
    <submittedName>
        <fullName evidence="5">Receptor L domain-containing protein</fullName>
    </submittedName>
</protein>
<dbReference type="PANTHER" id="PTHR31018">
    <property type="entry name" value="SPORULATION-SPECIFIC PROTEIN-RELATED"/>
    <property type="match status" value="1"/>
</dbReference>
<evidence type="ECO:0000259" key="4">
    <source>
        <dbReference type="Pfam" id="PF01030"/>
    </source>
</evidence>
<dbReference type="PANTHER" id="PTHR31018:SF3">
    <property type="entry name" value="RECEPTOR PROTEIN-TYROSINE KINASE"/>
    <property type="match status" value="1"/>
</dbReference>
<sequence length="792" mass="86856">MKKLLKLTIAFVCVLSLQNCENDDLDTRTIPNLQTQEDILRDEEFIAENFGNFTTGDFSGIIEDNNGTKLNNVQVTIGNVTVFTNRDGIFLIKSADVYENFAYIKAKKEGYLDASRVVIPKVGGENRVLITMLKKNIVATVNSGEFSTVALDNGVKVNFSGGFVREDGTTYTGQVDVMLDYLGPNSADTFRRMPGSLFAQDSNNDARTLETYGMISVNLFSPSGEPLNINQFNRATIEIPIDFSNTNNAPDFIPLWYFDEERGYWKEEGQAVRFSNMYVAEVSHFTWWNCDIPYDLINLCFSITDANTNLAVPYQTIIRLASNEQFIYYGYVTANQAVECGWIPMNEEIEVKIYESSGICSGQLVHSQTLGGFATNTNVDISFTNDNLTSTDITGMATDCNGNPITNGYVYIDDLNTYFIADGTISISLTNCDTMTVNIQIFDFDSNQWTFLENVALDGTTVNLGTVSTCEDTGGTFNGNIVLATQEEVNDFGGFGFTQINGNVTIGNLNNFTNITDLSPLATITSITGYLRIAGNENLTTLQDLQNISNVDGYEVLISNNPSLTSLAGFSSLASIKSLKIDNNDGLTSLAGIPSNLTVEQGLRIMNNANLTSLQGIDILQLGAENDLRISNNDVLTSLSGVENITQLRFLTIDDNDALNSLTAFQNLTQVLDLTINNNDALVTLVGLESLLELRILIVANNENLQNLNGLDNLTTFTPSIFNAVNIGAIQWENFCTGYINGPNPSLTDYCAIETFMNSYQWDNSGASLCAVIVGNAYNPTVQDFIDGNCSQ</sequence>
<comment type="caution">
    <text evidence="5">The sequence shown here is derived from an EMBL/GenBank/DDBJ whole genome shotgun (WGS) entry which is preliminary data.</text>
</comment>
<dbReference type="Gene3D" id="3.80.10.10">
    <property type="entry name" value="Ribonuclease Inhibitor"/>
    <property type="match status" value="1"/>
</dbReference>
<dbReference type="InterPro" id="IPR000494">
    <property type="entry name" value="Rcpt_L-dom"/>
</dbReference>
<evidence type="ECO:0000256" key="3">
    <source>
        <dbReference type="ARBA" id="ARBA00023180"/>
    </source>
</evidence>
<dbReference type="InterPro" id="IPR032675">
    <property type="entry name" value="LRR_dom_sf"/>
</dbReference>
<keyword evidence="3" id="KW-0325">Glycoprotein</keyword>
<keyword evidence="5" id="KW-0675">Receptor</keyword>
<organism evidence="5 6">
    <name type="scientific">Kordia periserrulae</name>
    <dbReference type="NCBI Taxonomy" id="701523"/>
    <lineage>
        <taxon>Bacteria</taxon>
        <taxon>Pseudomonadati</taxon>
        <taxon>Bacteroidota</taxon>
        <taxon>Flavobacteriia</taxon>
        <taxon>Flavobacteriales</taxon>
        <taxon>Flavobacteriaceae</taxon>
        <taxon>Kordia</taxon>
    </lineage>
</organism>
<name>A0A2T6C1K7_9FLAO</name>
<evidence type="ECO:0000313" key="6">
    <source>
        <dbReference type="Proteomes" id="UP000244090"/>
    </source>
</evidence>
<dbReference type="SUPFAM" id="SSF52058">
    <property type="entry name" value="L domain-like"/>
    <property type="match status" value="1"/>
</dbReference>
<dbReference type="RefSeq" id="WP_108114400.1">
    <property type="nucleotide sequence ID" value="NZ_QBKT01000003.1"/>
</dbReference>
<dbReference type="Pfam" id="PF01030">
    <property type="entry name" value="Recep_L_domain"/>
    <property type="match status" value="1"/>
</dbReference>
<evidence type="ECO:0000256" key="1">
    <source>
        <dbReference type="ARBA" id="ARBA00004196"/>
    </source>
</evidence>
<dbReference type="OrthoDB" id="973965at2"/>
<comment type="subcellular location">
    <subcellularLocation>
        <location evidence="1">Cell envelope</location>
    </subcellularLocation>
</comment>
<dbReference type="InterPro" id="IPR051648">
    <property type="entry name" value="CWI-Assembly_Regulator"/>
</dbReference>
<dbReference type="GO" id="GO:0030313">
    <property type="term" value="C:cell envelope"/>
    <property type="evidence" value="ECO:0007669"/>
    <property type="project" value="UniProtKB-SubCell"/>
</dbReference>
<evidence type="ECO:0000313" key="5">
    <source>
        <dbReference type="EMBL" id="PTX62189.1"/>
    </source>
</evidence>
<proteinExistence type="predicted"/>
<accession>A0A2T6C1K7</accession>
<dbReference type="AlphaFoldDB" id="A0A2T6C1K7"/>
<reference evidence="5 6" key="1">
    <citation type="submission" date="2018-04" db="EMBL/GenBank/DDBJ databases">
        <title>Genomic Encyclopedia of Archaeal and Bacterial Type Strains, Phase II (KMG-II): from individual species to whole genera.</title>
        <authorList>
            <person name="Goeker M."/>
        </authorList>
    </citation>
    <scope>NUCLEOTIDE SEQUENCE [LARGE SCALE GENOMIC DNA]</scope>
    <source>
        <strain evidence="5 6">DSM 25731</strain>
    </source>
</reference>
<feature type="domain" description="Receptor L-domain" evidence="4">
    <location>
        <begin position="498"/>
        <end position="587"/>
    </location>
</feature>
<dbReference type="Proteomes" id="UP000244090">
    <property type="component" value="Unassembled WGS sequence"/>
</dbReference>
<keyword evidence="6" id="KW-1185">Reference proteome</keyword>
<keyword evidence="2" id="KW-0732">Signal</keyword>
<evidence type="ECO:0000256" key="2">
    <source>
        <dbReference type="ARBA" id="ARBA00022729"/>
    </source>
</evidence>